<evidence type="ECO:0000256" key="6">
    <source>
        <dbReference type="ARBA" id="ARBA00022779"/>
    </source>
</evidence>
<dbReference type="Proteomes" id="UP000297891">
    <property type="component" value="Unassembled WGS sequence"/>
</dbReference>
<keyword evidence="3" id="KW-0813">Transport</keyword>
<feature type="domain" description="MotA/TolQ/ExbB proton channel" evidence="10">
    <location>
        <begin position="101"/>
        <end position="217"/>
    </location>
</feature>
<keyword evidence="7 9" id="KW-1133">Transmembrane helix</keyword>
<dbReference type="InterPro" id="IPR000540">
    <property type="entry name" value="Flag_MotA_CS"/>
</dbReference>
<organism evidence="11 12">
    <name type="scientific">Leptospira brenneri</name>
    <dbReference type="NCBI Taxonomy" id="2023182"/>
    <lineage>
        <taxon>Bacteria</taxon>
        <taxon>Pseudomonadati</taxon>
        <taxon>Spirochaetota</taxon>
        <taxon>Spirochaetia</taxon>
        <taxon>Leptospirales</taxon>
        <taxon>Leptospiraceae</taxon>
        <taxon>Leptospira</taxon>
    </lineage>
</organism>
<evidence type="ECO:0000256" key="1">
    <source>
        <dbReference type="ARBA" id="ARBA00004651"/>
    </source>
</evidence>
<evidence type="ECO:0000256" key="5">
    <source>
        <dbReference type="ARBA" id="ARBA00022692"/>
    </source>
</evidence>
<sequence length="260" mass="27319">MDIATVIGLALGAGLMLLGVVTGGLALTDLIDIPSVMITFGGAAAATIISFPWTSTIGVGAVTKKAFQNPPSDLPGLITTLVSFSEKARREGLLALEDDINELPEEFLKKGIQLVVDGTDPELVRNIMETEIGNTATRHAYGRSWWDAYAGFAPGFGMLGTLVGLVGMLKNLGGGDASAIGQGMATALITTLYGSLAQNLFAAPIVRKLTRRSEDELVVKQVMVEGTLSIQSGDNPRIVKEKLASFLTPAERTALKDDGD</sequence>
<evidence type="ECO:0000256" key="8">
    <source>
        <dbReference type="ARBA" id="ARBA00023136"/>
    </source>
</evidence>
<dbReference type="OrthoDB" id="9806929at2"/>
<dbReference type="InterPro" id="IPR047055">
    <property type="entry name" value="MotA-like"/>
</dbReference>
<dbReference type="GO" id="GO:0005886">
    <property type="term" value="C:plasma membrane"/>
    <property type="evidence" value="ECO:0007669"/>
    <property type="project" value="UniProtKB-SubCell"/>
</dbReference>
<protein>
    <submittedName>
        <fullName evidence="11">Motility protein A</fullName>
    </submittedName>
</protein>
<dbReference type="GO" id="GO:0071978">
    <property type="term" value="P:bacterial-type flagellum-dependent swarming motility"/>
    <property type="evidence" value="ECO:0007669"/>
    <property type="project" value="InterPro"/>
</dbReference>
<dbReference type="PANTHER" id="PTHR30433">
    <property type="entry name" value="CHEMOTAXIS PROTEIN MOTA"/>
    <property type="match status" value="1"/>
</dbReference>
<dbReference type="AlphaFoldDB" id="A0A2M9Y413"/>
<keyword evidence="4" id="KW-1003">Cell membrane</keyword>
<comment type="subcellular location">
    <subcellularLocation>
        <location evidence="1">Cell membrane</location>
        <topology evidence="1">Multi-pass membrane protein</topology>
    </subcellularLocation>
</comment>
<dbReference type="InterPro" id="IPR002898">
    <property type="entry name" value="MotA_ExbB_proton_chnl"/>
</dbReference>
<feature type="transmembrane region" description="Helical" evidence="9">
    <location>
        <begin position="180"/>
        <end position="202"/>
    </location>
</feature>
<name>A0A2M9Y413_9LEPT</name>
<evidence type="ECO:0000259" key="10">
    <source>
        <dbReference type="Pfam" id="PF01618"/>
    </source>
</evidence>
<evidence type="ECO:0000256" key="4">
    <source>
        <dbReference type="ARBA" id="ARBA00022475"/>
    </source>
</evidence>
<comment type="similarity">
    <text evidence="2">Belongs to the MotA family.</text>
</comment>
<feature type="transmembrane region" description="Helical" evidence="9">
    <location>
        <begin position="148"/>
        <end position="168"/>
    </location>
</feature>
<accession>A0A2M9Y413</accession>
<dbReference type="PANTHER" id="PTHR30433:SF2">
    <property type="entry name" value="MOTILITY PROTEIN A"/>
    <property type="match status" value="1"/>
</dbReference>
<reference evidence="11" key="1">
    <citation type="journal article" date="2019" name="PLoS Negl. Trop. Dis.">
        <title>Revisiting the worldwide diversity of Leptospira species in the environment.</title>
        <authorList>
            <person name="Vincent A.T."/>
            <person name="Schiettekatte O."/>
            <person name="Bourhy P."/>
            <person name="Veyrier F.J."/>
            <person name="Picardeau M."/>
        </authorList>
    </citation>
    <scope>NUCLEOTIDE SEQUENCE [LARGE SCALE GENOMIC DNA]</scope>
    <source>
        <strain evidence="11">201800277</strain>
    </source>
</reference>
<keyword evidence="5 9" id="KW-0812">Transmembrane</keyword>
<comment type="caution">
    <text evidence="11">The sequence shown here is derived from an EMBL/GenBank/DDBJ whole genome shotgun (WGS) entry which is preliminary data.</text>
</comment>
<dbReference type="GO" id="GO:0006935">
    <property type="term" value="P:chemotaxis"/>
    <property type="evidence" value="ECO:0007669"/>
    <property type="project" value="InterPro"/>
</dbReference>
<dbReference type="EMBL" id="RQFP01000001">
    <property type="protein sequence ID" value="TGK96314.1"/>
    <property type="molecule type" value="Genomic_DNA"/>
</dbReference>
<evidence type="ECO:0000313" key="11">
    <source>
        <dbReference type="EMBL" id="TGK96314.1"/>
    </source>
</evidence>
<evidence type="ECO:0000256" key="9">
    <source>
        <dbReference type="SAM" id="Phobius"/>
    </source>
</evidence>
<gene>
    <name evidence="11" type="ORF">EHQ30_06830</name>
</gene>
<evidence type="ECO:0000256" key="2">
    <source>
        <dbReference type="ARBA" id="ARBA00008038"/>
    </source>
</evidence>
<evidence type="ECO:0000313" key="12">
    <source>
        <dbReference type="Proteomes" id="UP000297891"/>
    </source>
</evidence>
<dbReference type="Pfam" id="PF01618">
    <property type="entry name" value="MotA_ExbB"/>
    <property type="match status" value="1"/>
</dbReference>
<keyword evidence="12" id="KW-1185">Reference proteome</keyword>
<keyword evidence="8 9" id="KW-0472">Membrane</keyword>
<dbReference type="PROSITE" id="PS01307">
    <property type="entry name" value="MOTA"/>
    <property type="match status" value="1"/>
</dbReference>
<dbReference type="RefSeq" id="WP_100789503.1">
    <property type="nucleotide sequence ID" value="NZ_NPDQ01000002.1"/>
</dbReference>
<proteinExistence type="inferred from homology"/>
<evidence type="ECO:0000256" key="3">
    <source>
        <dbReference type="ARBA" id="ARBA00022448"/>
    </source>
</evidence>
<evidence type="ECO:0000256" key="7">
    <source>
        <dbReference type="ARBA" id="ARBA00022989"/>
    </source>
</evidence>
<feature type="transmembrane region" description="Helical" evidence="9">
    <location>
        <begin position="36"/>
        <end position="62"/>
    </location>
</feature>
<keyword evidence="6" id="KW-0283">Flagellar rotation</keyword>